<dbReference type="RefSeq" id="WP_058481493.1">
    <property type="nucleotide sequence ID" value="NZ_CAAAIQ010000010.1"/>
</dbReference>
<feature type="compositionally biased region" description="Basic residues" evidence="1">
    <location>
        <begin position="153"/>
        <end position="164"/>
    </location>
</feature>
<evidence type="ECO:0000259" key="2">
    <source>
        <dbReference type="PROSITE" id="PS50943"/>
    </source>
</evidence>
<protein>
    <submittedName>
        <fullName evidence="3">Putative Antitoxin higA-2</fullName>
    </submittedName>
</protein>
<keyword evidence="4" id="KW-1185">Reference proteome</keyword>
<dbReference type="OrthoDB" id="9799384at2"/>
<dbReference type="SUPFAM" id="SSF47413">
    <property type="entry name" value="lambda repressor-like DNA-binding domains"/>
    <property type="match status" value="1"/>
</dbReference>
<accession>A0A0W1A0I0</accession>
<sequence>MKENHTMKFKGKTDWDKVKSLTEEDIERAASSDPDAPLLTKEELTGFKRANPDIEFDVKFIRNRQEMTQEEFSSSYGINKRTLQGWEQRAKKPSATEVTFLKVIDKYPEEVRRMVRDAQGLRVRSARTGRDHRTEKFKTMSSCLEPVSGPKQAKSKASKISKDV</sequence>
<dbReference type="PROSITE" id="PS50943">
    <property type="entry name" value="HTH_CROC1"/>
    <property type="match status" value="1"/>
</dbReference>
<name>A0A0W1A0I0_9GAMM</name>
<organism evidence="3 4">
    <name type="scientific">Legionella waltersii</name>
    <dbReference type="NCBI Taxonomy" id="66969"/>
    <lineage>
        <taxon>Bacteria</taxon>
        <taxon>Pseudomonadati</taxon>
        <taxon>Pseudomonadota</taxon>
        <taxon>Gammaproteobacteria</taxon>
        <taxon>Legionellales</taxon>
        <taxon>Legionellaceae</taxon>
        <taxon>Legionella</taxon>
    </lineage>
</organism>
<evidence type="ECO:0000313" key="3">
    <source>
        <dbReference type="EMBL" id="KTD74836.1"/>
    </source>
</evidence>
<feature type="domain" description="HTH cro/C1-type" evidence="2">
    <location>
        <begin position="58"/>
        <end position="111"/>
    </location>
</feature>
<evidence type="ECO:0000313" key="4">
    <source>
        <dbReference type="Proteomes" id="UP000054729"/>
    </source>
</evidence>
<dbReference type="PATRIC" id="fig|66969.6.peg.3126"/>
<gene>
    <name evidence="3" type="ORF">Lwal_2877</name>
</gene>
<comment type="caution">
    <text evidence="3">The sequence shown here is derived from an EMBL/GenBank/DDBJ whole genome shotgun (WGS) entry which is preliminary data.</text>
</comment>
<proteinExistence type="predicted"/>
<dbReference type="GO" id="GO:0003677">
    <property type="term" value="F:DNA binding"/>
    <property type="evidence" value="ECO:0007669"/>
    <property type="project" value="InterPro"/>
</dbReference>
<feature type="compositionally biased region" description="Basic and acidic residues" evidence="1">
    <location>
        <begin position="128"/>
        <end position="138"/>
    </location>
</feature>
<dbReference type="Gene3D" id="1.10.260.40">
    <property type="entry name" value="lambda repressor-like DNA-binding domains"/>
    <property type="match status" value="1"/>
</dbReference>
<feature type="region of interest" description="Disordered" evidence="1">
    <location>
        <begin position="124"/>
        <end position="164"/>
    </location>
</feature>
<dbReference type="STRING" id="66969.Lwal_2877"/>
<evidence type="ECO:0000256" key="1">
    <source>
        <dbReference type="SAM" id="MobiDB-lite"/>
    </source>
</evidence>
<dbReference type="EMBL" id="LNZB01000060">
    <property type="protein sequence ID" value="KTD74836.1"/>
    <property type="molecule type" value="Genomic_DNA"/>
</dbReference>
<dbReference type="Proteomes" id="UP000054729">
    <property type="component" value="Unassembled WGS sequence"/>
</dbReference>
<dbReference type="AlphaFoldDB" id="A0A0W1A0I0"/>
<reference evidence="3 4" key="1">
    <citation type="submission" date="2015-11" db="EMBL/GenBank/DDBJ databases">
        <title>Genomic analysis of 38 Legionella species identifies large and diverse effector repertoires.</title>
        <authorList>
            <person name="Burstein D."/>
            <person name="Amaro F."/>
            <person name="Zusman T."/>
            <person name="Lifshitz Z."/>
            <person name="Cohen O."/>
            <person name="Gilbert J.A."/>
            <person name="Pupko T."/>
            <person name="Shuman H.A."/>
            <person name="Segal G."/>
        </authorList>
    </citation>
    <scope>NUCLEOTIDE SEQUENCE [LARGE SCALE GENOMIC DNA]</scope>
    <source>
        <strain evidence="3 4">ATCC 51914</strain>
    </source>
</reference>
<dbReference type="InterPro" id="IPR001387">
    <property type="entry name" value="Cro/C1-type_HTH"/>
</dbReference>
<dbReference type="InterPro" id="IPR010982">
    <property type="entry name" value="Lambda_DNA-bd_dom_sf"/>
</dbReference>